<evidence type="ECO:0000259" key="5">
    <source>
        <dbReference type="SMART" id="SM00797"/>
    </source>
</evidence>
<dbReference type="PANTHER" id="PTHR43309:SF3">
    <property type="entry name" value="5-OXOPROLINASE SUBUNIT C"/>
    <property type="match status" value="1"/>
</dbReference>
<dbReference type="InterPro" id="IPR010016">
    <property type="entry name" value="PxpB"/>
</dbReference>
<keyword evidence="7" id="KW-1185">Reference proteome</keyword>
<evidence type="ECO:0000313" key="6">
    <source>
        <dbReference type="EMBL" id="QDV75280.1"/>
    </source>
</evidence>
<organism evidence="6 7">
    <name type="scientific">Botrimarina mediterranea</name>
    <dbReference type="NCBI Taxonomy" id="2528022"/>
    <lineage>
        <taxon>Bacteria</taxon>
        <taxon>Pseudomonadati</taxon>
        <taxon>Planctomycetota</taxon>
        <taxon>Planctomycetia</taxon>
        <taxon>Pirellulales</taxon>
        <taxon>Lacipirellulaceae</taxon>
        <taxon>Botrimarina</taxon>
    </lineage>
</organism>
<dbReference type="SUPFAM" id="SSF160467">
    <property type="entry name" value="PH0987 N-terminal domain-like"/>
    <property type="match status" value="1"/>
</dbReference>
<evidence type="ECO:0000259" key="4">
    <source>
        <dbReference type="SMART" id="SM00796"/>
    </source>
</evidence>
<evidence type="ECO:0000256" key="1">
    <source>
        <dbReference type="ARBA" id="ARBA00022741"/>
    </source>
</evidence>
<dbReference type="InterPro" id="IPR003833">
    <property type="entry name" value="CT_C_D"/>
</dbReference>
<dbReference type="InterPro" id="IPR003778">
    <property type="entry name" value="CT_A_B"/>
</dbReference>
<evidence type="ECO:0000313" key="7">
    <source>
        <dbReference type="Proteomes" id="UP000316426"/>
    </source>
</evidence>
<dbReference type="Pfam" id="PF02626">
    <property type="entry name" value="CT_A_B"/>
    <property type="match status" value="1"/>
</dbReference>
<gene>
    <name evidence="6" type="primary">kipA</name>
    <name evidence="6" type="ORF">Spa11_34940</name>
</gene>
<reference evidence="6 7" key="1">
    <citation type="submission" date="2019-02" db="EMBL/GenBank/DDBJ databases">
        <title>Deep-cultivation of Planctomycetes and their phenomic and genomic characterization uncovers novel biology.</title>
        <authorList>
            <person name="Wiegand S."/>
            <person name="Jogler M."/>
            <person name="Boedeker C."/>
            <person name="Pinto D."/>
            <person name="Vollmers J."/>
            <person name="Rivas-Marin E."/>
            <person name="Kohn T."/>
            <person name="Peeters S.H."/>
            <person name="Heuer A."/>
            <person name="Rast P."/>
            <person name="Oberbeckmann S."/>
            <person name="Bunk B."/>
            <person name="Jeske O."/>
            <person name="Meyerdierks A."/>
            <person name="Storesund J.E."/>
            <person name="Kallscheuer N."/>
            <person name="Luecker S."/>
            <person name="Lage O.M."/>
            <person name="Pohl T."/>
            <person name="Merkel B.J."/>
            <person name="Hornburger P."/>
            <person name="Mueller R.-W."/>
            <person name="Bruemmer F."/>
            <person name="Labrenz M."/>
            <person name="Spormann A.M."/>
            <person name="Op den Camp H."/>
            <person name="Overmann J."/>
            <person name="Amann R."/>
            <person name="Jetten M.S.M."/>
            <person name="Mascher T."/>
            <person name="Medema M.H."/>
            <person name="Devos D.P."/>
            <person name="Kaster A.-K."/>
            <person name="Ovreas L."/>
            <person name="Rohde M."/>
            <person name="Galperin M.Y."/>
            <person name="Jogler C."/>
        </authorList>
    </citation>
    <scope>NUCLEOTIDE SEQUENCE [LARGE SCALE GENOMIC DNA]</scope>
    <source>
        <strain evidence="6 7">Spa11</strain>
    </source>
</reference>
<dbReference type="KEGG" id="bmei:Spa11_34940"/>
<keyword evidence="2" id="KW-0378">Hydrolase</keyword>
<dbReference type="Gene3D" id="2.40.100.10">
    <property type="entry name" value="Cyclophilin-like"/>
    <property type="match status" value="2"/>
</dbReference>
<dbReference type="SMART" id="SM00797">
    <property type="entry name" value="AHS2"/>
    <property type="match status" value="1"/>
</dbReference>
<dbReference type="EMBL" id="CP036349">
    <property type="protein sequence ID" value="QDV75280.1"/>
    <property type="molecule type" value="Genomic_DNA"/>
</dbReference>
<evidence type="ECO:0000256" key="3">
    <source>
        <dbReference type="ARBA" id="ARBA00022840"/>
    </source>
</evidence>
<protein>
    <submittedName>
        <fullName evidence="6">KipI antagonist</fullName>
    </submittedName>
</protein>
<evidence type="ECO:0000256" key="2">
    <source>
        <dbReference type="ARBA" id="ARBA00022801"/>
    </source>
</evidence>
<dbReference type="SUPFAM" id="SSF50891">
    <property type="entry name" value="Cyclophilin-like"/>
    <property type="match status" value="2"/>
</dbReference>
<dbReference type="SMART" id="SM00796">
    <property type="entry name" value="AHS1"/>
    <property type="match status" value="1"/>
</dbReference>
<sequence length="557" mass="59152">MSSNGYRPILAISSRQSPANIIYDRQVRLSSILNSYRHGHQGSIILSSLLGDTAVLLNGVLENDAHRGVLDIVPAFDATAVHFDPTQFSIGELTAWIDSNATKSNHTSVASRLIEIPVRYGDEFGPDLDTVAKHAGLTADEVVRRHAAVKYVVGAVGFQPGFGYLEGLPAELHTPRHSTPRTAVPVGAVGIGGPYTAVYPSASPGGWNLIGQTPLVMFEEGRTEPSLLKHGDRVRFRAINAKEFKRLAAVNHLTPSIEPPPERPLLRVVNAGAQSTLQGLPRYGRQHLGVSPGGAMDTMSLRLANLLAGNAPGATAIEATLMGPVLEAIEPVTLALAGAVPTARCVTLRAGEQLDLRRLTGGARAYIAIPGGFGGSIGRTLGVDDVLGSLTNPTHQPSTAVLAGAGRRRSPTKDVTTLHLLRGPQAPLFDDEAWRRLLNETYRVAPQSSRMGVRLEGPELPVNGAVEMPSQPVCTGAVQVPPDGQPIALGADRQTLGGYPVIAAIISADWSMIGQLAPGNTVRFAEVNLEEAIRLRKKLERDLALAAVGIQLEDQQF</sequence>
<feature type="domain" description="Carboxyltransferase" evidence="5">
    <location>
        <begin position="287"/>
        <end position="542"/>
    </location>
</feature>
<dbReference type="Proteomes" id="UP000316426">
    <property type="component" value="Chromosome"/>
</dbReference>
<dbReference type="AlphaFoldDB" id="A0A518KBW1"/>
<dbReference type="NCBIfam" id="TIGR00370">
    <property type="entry name" value="5-oxoprolinase subunit PxpB"/>
    <property type="match status" value="1"/>
</dbReference>
<keyword evidence="1" id="KW-0547">Nucleotide-binding</keyword>
<dbReference type="Gene3D" id="3.30.1360.40">
    <property type="match status" value="1"/>
</dbReference>
<dbReference type="GO" id="GO:0016787">
    <property type="term" value="F:hydrolase activity"/>
    <property type="evidence" value="ECO:0007669"/>
    <property type="project" value="UniProtKB-KW"/>
</dbReference>
<dbReference type="InterPro" id="IPR052708">
    <property type="entry name" value="PxpC"/>
</dbReference>
<dbReference type="InterPro" id="IPR029000">
    <property type="entry name" value="Cyclophilin-like_dom_sf"/>
</dbReference>
<dbReference type="GO" id="GO:0005524">
    <property type="term" value="F:ATP binding"/>
    <property type="evidence" value="ECO:0007669"/>
    <property type="project" value="UniProtKB-KW"/>
</dbReference>
<accession>A0A518KBW1</accession>
<feature type="domain" description="Carboxyltransferase" evidence="4">
    <location>
        <begin position="45"/>
        <end position="228"/>
    </location>
</feature>
<proteinExistence type="predicted"/>
<dbReference type="PANTHER" id="PTHR43309">
    <property type="entry name" value="5-OXOPROLINASE SUBUNIT C"/>
    <property type="match status" value="1"/>
</dbReference>
<dbReference type="Pfam" id="PF02682">
    <property type="entry name" value="CT_C_D"/>
    <property type="match status" value="1"/>
</dbReference>
<keyword evidence="3" id="KW-0067">ATP-binding</keyword>
<name>A0A518KBW1_9BACT</name>